<evidence type="ECO:0000313" key="2">
    <source>
        <dbReference type="EMBL" id="MBX60262.1"/>
    </source>
</evidence>
<keyword evidence="1" id="KW-0812">Transmembrane</keyword>
<accession>A0A2P2PZU8</accession>
<protein>
    <submittedName>
        <fullName evidence="2">Uncharacterized protein</fullName>
    </submittedName>
</protein>
<keyword evidence="1" id="KW-0472">Membrane</keyword>
<keyword evidence="1" id="KW-1133">Transmembrane helix</keyword>
<dbReference type="EMBL" id="GGEC01079778">
    <property type="protein sequence ID" value="MBX60262.1"/>
    <property type="molecule type" value="Transcribed_RNA"/>
</dbReference>
<sequence length="29" mass="3196">MKQSASINIIIIIIILCPSLCYNSNMTPT</sequence>
<organism evidence="2">
    <name type="scientific">Rhizophora mucronata</name>
    <name type="common">Asiatic mangrove</name>
    <dbReference type="NCBI Taxonomy" id="61149"/>
    <lineage>
        <taxon>Eukaryota</taxon>
        <taxon>Viridiplantae</taxon>
        <taxon>Streptophyta</taxon>
        <taxon>Embryophyta</taxon>
        <taxon>Tracheophyta</taxon>
        <taxon>Spermatophyta</taxon>
        <taxon>Magnoliopsida</taxon>
        <taxon>eudicotyledons</taxon>
        <taxon>Gunneridae</taxon>
        <taxon>Pentapetalae</taxon>
        <taxon>rosids</taxon>
        <taxon>fabids</taxon>
        <taxon>Malpighiales</taxon>
        <taxon>Rhizophoraceae</taxon>
        <taxon>Rhizophora</taxon>
    </lineage>
</organism>
<dbReference type="AlphaFoldDB" id="A0A2P2PZU8"/>
<proteinExistence type="predicted"/>
<reference evidence="2" key="1">
    <citation type="submission" date="2018-02" db="EMBL/GenBank/DDBJ databases">
        <title>Rhizophora mucronata_Transcriptome.</title>
        <authorList>
            <person name="Meera S.P."/>
            <person name="Sreeshan A."/>
            <person name="Augustine A."/>
        </authorList>
    </citation>
    <scope>NUCLEOTIDE SEQUENCE</scope>
    <source>
        <tissue evidence="2">Leaf</tissue>
    </source>
</reference>
<evidence type="ECO:0000256" key="1">
    <source>
        <dbReference type="SAM" id="Phobius"/>
    </source>
</evidence>
<feature type="transmembrane region" description="Helical" evidence="1">
    <location>
        <begin position="7"/>
        <end position="25"/>
    </location>
</feature>
<name>A0A2P2PZU8_RHIMU</name>